<evidence type="ECO:0000313" key="2">
    <source>
        <dbReference type="EMBL" id="AXX99435.1"/>
    </source>
</evidence>
<dbReference type="PROSITE" id="PS51781">
    <property type="entry name" value="SH3B"/>
    <property type="match status" value="1"/>
</dbReference>
<dbReference type="RefSeq" id="WP_118944087.1">
    <property type="nucleotide sequence ID" value="NZ_CP032125.1"/>
</dbReference>
<dbReference type="Pfam" id="PF08239">
    <property type="entry name" value="SH3_3"/>
    <property type="match status" value="1"/>
</dbReference>
<sequence length="154" mass="16290">MAFAPEFDEPVFTEVTPETAPVVVAADQPVAAPAPEVTPVAMITPVAVMTPVASPEPTAEPVVAEAVAEVMAEVEAEATPAPEPERIIWYVTGSRVNVREGPSTNYTVLGKVLYGDAAEIISDPNADWVKIRIEGDGVEGYIAKRFMTDVDPLG</sequence>
<feature type="domain" description="SH3b" evidence="1">
    <location>
        <begin position="86"/>
        <end position="151"/>
    </location>
</feature>
<dbReference type="KEGG" id="pamo:BAR1_16745"/>
<keyword evidence="3" id="KW-1185">Reference proteome</keyword>
<evidence type="ECO:0000259" key="1">
    <source>
        <dbReference type="PROSITE" id="PS51781"/>
    </source>
</evidence>
<dbReference type="AlphaFoldDB" id="A0A347UKQ7"/>
<proteinExistence type="predicted"/>
<name>A0A347UKQ7_9RHOB</name>
<gene>
    <name evidence="2" type="ORF">BAR1_16745</name>
</gene>
<dbReference type="EMBL" id="CP032125">
    <property type="protein sequence ID" value="AXX99435.1"/>
    <property type="molecule type" value="Genomic_DNA"/>
</dbReference>
<dbReference type="SMART" id="SM00287">
    <property type="entry name" value="SH3b"/>
    <property type="match status" value="1"/>
</dbReference>
<dbReference type="Proteomes" id="UP000261704">
    <property type="component" value="Chromosome"/>
</dbReference>
<organism evidence="2 3">
    <name type="scientific">Profundibacter amoris</name>
    <dbReference type="NCBI Taxonomy" id="2171755"/>
    <lineage>
        <taxon>Bacteria</taxon>
        <taxon>Pseudomonadati</taxon>
        <taxon>Pseudomonadota</taxon>
        <taxon>Alphaproteobacteria</taxon>
        <taxon>Rhodobacterales</taxon>
        <taxon>Paracoccaceae</taxon>
        <taxon>Profundibacter</taxon>
    </lineage>
</organism>
<dbReference type="Gene3D" id="2.30.30.40">
    <property type="entry name" value="SH3 Domains"/>
    <property type="match status" value="1"/>
</dbReference>
<accession>A0A347UKQ7</accession>
<protein>
    <submittedName>
        <fullName evidence="2">SH3 domain-containing protein</fullName>
    </submittedName>
</protein>
<evidence type="ECO:0000313" key="3">
    <source>
        <dbReference type="Proteomes" id="UP000261704"/>
    </source>
</evidence>
<dbReference type="OrthoDB" id="7857759at2"/>
<dbReference type="InterPro" id="IPR003646">
    <property type="entry name" value="SH3-like_bac-type"/>
</dbReference>
<reference evidence="2 3" key="1">
    <citation type="submission" date="2018-09" db="EMBL/GenBank/DDBJ databases">
        <title>Profundibacter amoris BAR1 gen. nov., sp. nov., a new member of the Roseobacter clade isolated at Lokis Castle Vent Field on the Arctic Mid-Oceanic Ridge.</title>
        <authorList>
            <person name="Le Moine Bauer S."/>
            <person name="Sjoeberg A.G."/>
            <person name="L'Haridon S."/>
            <person name="Stokke R."/>
            <person name="Roalkvam I."/>
            <person name="Steen I.H."/>
            <person name="Dahle H."/>
        </authorList>
    </citation>
    <scope>NUCLEOTIDE SEQUENCE [LARGE SCALE GENOMIC DNA]</scope>
    <source>
        <strain evidence="2 3">BAR1</strain>
    </source>
</reference>